<evidence type="ECO:0000313" key="10">
    <source>
        <dbReference type="Proteomes" id="UP000469215"/>
    </source>
</evidence>
<evidence type="ECO:0000256" key="5">
    <source>
        <dbReference type="SAM" id="MobiDB-lite"/>
    </source>
</evidence>
<keyword evidence="4" id="KW-0572">Peptidoglycan-anchor</keyword>
<evidence type="ECO:0000259" key="8">
    <source>
        <dbReference type="PROSITE" id="PS50847"/>
    </source>
</evidence>
<gene>
    <name evidence="9" type="ORF">GSY69_10135</name>
</gene>
<reference evidence="9 10" key="1">
    <citation type="submission" date="2020-01" db="EMBL/GenBank/DDBJ databases">
        <authorList>
            <person name="Deng T."/>
        </authorList>
    </citation>
    <scope>NUCLEOTIDE SEQUENCE [LARGE SCALE GENOMIC DNA]</scope>
    <source>
        <strain evidence="9 10">5221</strain>
    </source>
</reference>
<protein>
    <recommendedName>
        <fullName evidence="8">Gram-positive cocci surface proteins LPxTG domain-containing protein</fullName>
    </recommendedName>
</protein>
<feature type="region of interest" description="Disordered" evidence="5">
    <location>
        <begin position="287"/>
        <end position="330"/>
    </location>
</feature>
<sequence length="361" mass="36473">MQKKLLAPAVAIAAMGALTAVPMSTFIVDAAPVAHAENSHVSVTPAGEKITKKQIMADAITVKADDVKEGQPLSAFAKVGENRVGSGEGTGTDGSTATATINYLAGQDKYLVPGATVTIAVTYAPTEGAAVTNEVVKTYTIAEDEPATIPSTKTATPSKTPTKTATAAPTKTATPTQTSAPTKDAAPVLSVKPHTVTAKDFVNEKKGVTLTVSHLQPGEKAVYSVAAKRKGVRDLAKQEATADKNGVATWSVYGTNSANPSAYIGSYVVTAKAEGKTLTEGFKVVAKKSSGNDSDNGDNGDNGNSGSNNDNGNSGSNDNGSGDNGGSLPRTGAELGALGVGAALLLVGGATVLVTRRRTSK</sequence>
<keyword evidence="3 7" id="KW-0732">Signal</keyword>
<organism evidence="9 10">
    <name type="scientific">Brevibacterium rongguiense</name>
    <dbReference type="NCBI Taxonomy" id="2695267"/>
    <lineage>
        <taxon>Bacteria</taxon>
        <taxon>Bacillati</taxon>
        <taxon>Actinomycetota</taxon>
        <taxon>Actinomycetes</taxon>
        <taxon>Micrococcales</taxon>
        <taxon>Brevibacteriaceae</taxon>
        <taxon>Brevibacterium</taxon>
    </lineage>
</organism>
<keyword evidence="6" id="KW-1133">Transmembrane helix</keyword>
<proteinExistence type="predicted"/>
<dbReference type="PROSITE" id="PS50847">
    <property type="entry name" value="GRAM_POS_ANCHORING"/>
    <property type="match status" value="1"/>
</dbReference>
<keyword evidence="10" id="KW-1185">Reference proteome</keyword>
<feature type="domain" description="Gram-positive cocci surface proteins LPxTG" evidence="8">
    <location>
        <begin position="328"/>
        <end position="361"/>
    </location>
</feature>
<name>A0A6N9H9Y1_9MICO</name>
<dbReference type="EMBL" id="WWEQ01000046">
    <property type="protein sequence ID" value="MYM20312.1"/>
    <property type="molecule type" value="Genomic_DNA"/>
</dbReference>
<evidence type="ECO:0000256" key="2">
    <source>
        <dbReference type="ARBA" id="ARBA00022525"/>
    </source>
</evidence>
<keyword evidence="6" id="KW-0812">Transmembrane</keyword>
<evidence type="ECO:0000313" key="9">
    <source>
        <dbReference type="EMBL" id="MYM20312.1"/>
    </source>
</evidence>
<evidence type="ECO:0000256" key="7">
    <source>
        <dbReference type="SAM" id="SignalP"/>
    </source>
</evidence>
<dbReference type="RefSeq" id="WP_160953733.1">
    <property type="nucleotide sequence ID" value="NZ_WWEQ01000046.1"/>
</dbReference>
<feature type="region of interest" description="Disordered" evidence="5">
    <location>
        <begin position="147"/>
        <end position="186"/>
    </location>
</feature>
<evidence type="ECO:0000256" key="1">
    <source>
        <dbReference type="ARBA" id="ARBA00022512"/>
    </source>
</evidence>
<comment type="caution">
    <text evidence="9">The sequence shown here is derived from an EMBL/GenBank/DDBJ whole genome shotgun (WGS) entry which is preliminary data.</text>
</comment>
<keyword evidence="1" id="KW-0134">Cell wall</keyword>
<keyword evidence="6" id="KW-0472">Membrane</keyword>
<evidence type="ECO:0000256" key="3">
    <source>
        <dbReference type="ARBA" id="ARBA00022729"/>
    </source>
</evidence>
<feature type="signal peptide" evidence="7">
    <location>
        <begin position="1"/>
        <end position="20"/>
    </location>
</feature>
<dbReference type="AlphaFoldDB" id="A0A6N9H9Y1"/>
<evidence type="ECO:0000256" key="6">
    <source>
        <dbReference type="SAM" id="Phobius"/>
    </source>
</evidence>
<dbReference type="Proteomes" id="UP000469215">
    <property type="component" value="Unassembled WGS sequence"/>
</dbReference>
<feature type="compositionally biased region" description="Low complexity" evidence="5">
    <location>
        <begin position="289"/>
        <end position="321"/>
    </location>
</feature>
<accession>A0A6N9H9Y1</accession>
<evidence type="ECO:0000256" key="4">
    <source>
        <dbReference type="ARBA" id="ARBA00023088"/>
    </source>
</evidence>
<feature type="chain" id="PRO_5039498507" description="Gram-positive cocci surface proteins LPxTG domain-containing protein" evidence="7">
    <location>
        <begin position="21"/>
        <end position="361"/>
    </location>
</feature>
<keyword evidence="2" id="KW-0964">Secreted</keyword>
<feature type="compositionally biased region" description="Low complexity" evidence="5">
    <location>
        <begin position="147"/>
        <end position="183"/>
    </location>
</feature>
<dbReference type="InterPro" id="IPR019931">
    <property type="entry name" value="LPXTG_anchor"/>
</dbReference>
<feature type="transmembrane region" description="Helical" evidence="6">
    <location>
        <begin position="335"/>
        <end position="355"/>
    </location>
</feature>